<sequence>MSAWKTEGIANLTGRRMVVTGANTGLGFASASTFARAGAEVVLAVRNADKGRAAAEKIRIDSPGASVRVGLLDLADLASVRKFGEAEAGRGPIDVLMNNAGVMLVPRREFTVDGFEMHMGVNHLGHVALTALLLPALVAAPAGRVVSLSSTAHRVAHRLDPGLNRTGQYAPMRAYGQSKLATLLFGLELDRRLRAAGSTVTSVIAHPGWSATELMARDDHPGLMTAFSRKATAIMGSSATEGARSQIAAAVDRSIPGGSFIGPALGLRGRPHRSSMNSAASDPISAAWLWDVSNELTGADFGLPAAR</sequence>
<accession>A0A1H0KBB5</accession>
<dbReference type="InterPro" id="IPR002347">
    <property type="entry name" value="SDR_fam"/>
</dbReference>
<dbReference type="PANTHER" id="PTHR43157">
    <property type="entry name" value="PHOSPHATIDYLINOSITOL-GLYCAN BIOSYNTHESIS CLASS F PROTEIN-RELATED"/>
    <property type="match status" value="1"/>
</dbReference>
<dbReference type="PRINTS" id="PR00081">
    <property type="entry name" value="GDHRDH"/>
</dbReference>
<dbReference type="PRINTS" id="PR00080">
    <property type="entry name" value="SDRFAMILY"/>
</dbReference>
<dbReference type="STRING" id="1090615.SAMN04515671_1237"/>
<dbReference type="EMBL" id="LT629710">
    <property type="protein sequence ID" value="SDO53060.1"/>
    <property type="molecule type" value="Genomic_DNA"/>
</dbReference>
<evidence type="ECO:0000313" key="3">
    <source>
        <dbReference type="EMBL" id="SDO53060.1"/>
    </source>
</evidence>
<proteinExistence type="inferred from homology"/>
<protein>
    <submittedName>
        <fullName evidence="3">NADP-dependent 3-hydroxy acid dehydrogenase YdfG</fullName>
    </submittedName>
</protein>
<evidence type="ECO:0000256" key="2">
    <source>
        <dbReference type="RuleBase" id="RU000363"/>
    </source>
</evidence>
<name>A0A1H0KBB5_9ACTN</name>
<evidence type="ECO:0000256" key="1">
    <source>
        <dbReference type="ARBA" id="ARBA00023002"/>
    </source>
</evidence>
<dbReference type="GO" id="GO:0016491">
    <property type="term" value="F:oxidoreductase activity"/>
    <property type="evidence" value="ECO:0007669"/>
    <property type="project" value="UniProtKB-KW"/>
</dbReference>
<keyword evidence="4" id="KW-1185">Reference proteome</keyword>
<dbReference type="AlphaFoldDB" id="A0A1H0KBB5"/>
<comment type="similarity">
    <text evidence="2">Belongs to the short-chain dehydrogenases/reductases (SDR) family.</text>
</comment>
<keyword evidence="1" id="KW-0560">Oxidoreductase</keyword>
<dbReference type="Pfam" id="PF00106">
    <property type="entry name" value="adh_short"/>
    <property type="match status" value="1"/>
</dbReference>
<evidence type="ECO:0000313" key="4">
    <source>
        <dbReference type="Proteomes" id="UP000198741"/>
    </source>
</evidence>
<dbReference type="Gene3D" id="3.40.50.720">
    <property type="entry name" value="NAD(P)-binding Rossmann-like Domain"/>
    <property type="match status" value="1"/>
</dbReference>
<dbReference type="InterPro" id="IPR036291">
    <property type="entry name" value="NAD(P)-bd_dom_sf"/>
</dbReference>
<organism evidence="3 4">
    <name type="scientific">Nakamurella panacisegetis</name>
    <dbReference type="NCBI Taxonomy" id="1090615"/>
    <lineage>
        <taxon>Bacteria</taxon>
        <taxon>Bacillati</taxon>
        <taxon>Actinomycetota</taxon>
        <taxon>Actinomycetes</taxon>
        <taxon>Nakamurellales</taxon>
        <taxon>Nakamurellaceae</taxon>
        <taxon>Nakamurella</taxon>
    </lineage>
</organism>
<gene>
    <name evidence="3" type="ORF">SAMN04515671_1237</name>
</gene>
<reference evidence="3 4" key="1">
    <citation type="submission" date="2016-10" db="EMBL/GenBank/DDBJ databases">
        <authorList>
            <person name="de Groot N.N."/>
        </authorList>
    </citation>
    <scope>NUCLEOTIDE SEQUENCE [LARGE SCALE GENOMIC DNA]</scope>
    <source>
        <strain evidence="4">P4-7,KCTC 19426,CECT 7604</strain>
    </source>
</reference>
<dbReference type="NCBIfam" id="NF004846">
    <property type="entry name" value="PRK06197.1"/>
    <property type="match status" value="1"/>
</dbReference>
<dbReference type="PANTHER" id="PTHR43157:SF31">
    <property type="entry name" value="PHOSPHATIDYLINOSITOL-GLYCAN BIOSYNTHESIS CLASS F PROTEIN"/>
    <property type="match status" value="1"/>
</dbReference>
<dbReference type="SUPFAM" id="SSF51735">
    <property type="entry name" value="NAD(P)-binding Rossmann-fold domains"/>
    <property type="match status" value="1"/>
</dbReference>
<dbReference type="Proteomes" id="UP000198741">
    <property type="component" value="Chromosome I"/>
</dbReference>